<dbReference type="PANTHER" id="PTHR37423">
    <property type="entry name" value="SOLUBLE LYTIC MUREIN TRANSGLYCOSYLASE-RELATED"/>
    <property type="match status" value="1"/>
</dbReference>
<dbReference type="Pfam" id="PF01464">
    <property type="entry name" value="SLT"/>
    <property type="match status" value="1"/>
</dbReference>
<comment type="similarity">
    <text evidence="2">Belongs to the virb1 family.</text>
</comment>
<sequence>MQKLTVVAAAVAAGVISFAFNQANSSPLSPRADNGFTAAPATPKSAVSVKTPKTAKAVPAKIQKAAATRVTQSTAKRAKRNRQTIDLTATASIHPEKPALLSSATGDRQYSAIVARYAASYGVPVSLATAVIKIESNYRPNMVGSAGEIGLMQIKPATARMMGYTGSAKGLFDPDTNIKYGMKYLAMAQGLGGGTTCGTILKYNAGHGATRMNPISAAYCSKVKVQMAALGSPA</sequence>
<dbReference type="Proteomes" id="UP001366503">
    <property type="component" value="Unassembled WGS sequence"/>
</dbReference>
<dbReference type="InterPro" id="IPR008258">
    <property type="entry name" value="Transglycosylase_SLT_dom_1"/>
</dbReference>
<evidence type="ECO:0000256" key="1">
    <source>
        <dbReference type="ARBA" id="ARBA00007734"/>
    </source>
</evidence>
<dbReference type="EMBL" id="JAPYKO010000002">
    <property type="protein sequence ID" value="MEI9401562.1"/>
    <property type="molecule type" value="Genomic_DNA"/>
</dbReference>
<organism evidence="5 6">
    <name type="scientific">Mesorhizobium argentiipisi</name>
    <dbReference type="NCBI Taxonomy" id="3015175"/>
    <lineage>
        <taxon>Bacteria</taxon>
        <taxon>Pseudomonadati</taxon>
        <taxon>Pseudomonadota</taxon>
        <taxon>Alphaproteobacteria</taxon>
        <taxon>Hyphomicrobiales</taxon>
        <taxon>Phyllobacteriaceae</taxon>
        <taxon>Mesorhizobium</taxon>
    </lineage>
</organism>
<dbReference type="SUPFAM" id="SSF53955">
    <property type="entry name" value="Lysozyme-like"/>
    <property type="match status" value="1"/>
</dbReference>
<keyword evidence="3" id="KW-0732">Signal</keyword>
<comment type="caution">
    <text evidence="5">The sequence shown here is derived from an EMBL/GenBank/DDBJ whole genome shotgun (WGS) entry which is preliminary data.</text>
</comment>
<evidence type="ECO:0000256" key="3">
    <source>
        <dbReference type="SAM" id="SignalP"/>
    </source>
</evidence>
<evidence type="ECO:0000256" key="2">
    <source>
        <dbReference type="ARBA" id="ARBA00009387"/>
    </source>
</evidence>
<gene>
    <name evidence="5" type="ORF">O7A05_05070</name>
</gene>
<dbReference type="PANTHER" id="PTHR37423:SF2">
    <property type="entry name" value="MEMBRANE-BOUND LYTIC MUREIN TRANSGLYCOSYLASE C"/>
    <property type="match status" value="1"/>
</dbReference>
<keyword evidence="6" id="KW-1185">Reference proteome</keyword>
<feature type="chain" id="PRO_5046787820" evidence="3">
    <location>
        <begin position="20"/>
        <end position="234"/>
    </location>
</feature>
<feature type="signal peptide" evidence="3">
    <location>
        <begin position="1"/>
        <end position="19"/>
    </location>
</feature>
<feature type="domain" description="Transglycosylase SLT" evidence="4">
    <location>
        <begin position="116"/>
        <end position="211"/>
    </location>
</feature>
<evidence type="ECO:0000313" key="5">
    <source>
        <dbReference type="EMBL" id="MEI9401562.1"/>
    </source>
</evidence>
<evidence type="ECO:0000259" key="4">
    <source>
        <dbReference type="Pfam" id="PF01464"/>
    </source>
</evidence>
<comment type="similarity">
    <text evidence="1">Belongs to the transglycosylase Slt family.</text>
</comment>
<protein>
    <submittedName>
        <fullName evidence="5">Transglycosylase SLT domain-containing protein</fullName>
    </submittedName>
</protein>
<accession>A0ABU8K7F6</accession>
<evidence type="ECO:0000313" key="6">
    <source>
        <dbReference type="Proteomes" id="UP001366503"/>
    </source>
</evidence>
<dbReference type="InterPro" id="IPR023346">
    <property type="entry name" value="Lysozyme-like_dom_sf"/>
</dbReference>
<proteinExistence type="inferred from homology"/>
<reference evidence="5 6" key="1">
    <citation type="submission" date="2022-12" db="EMBL/GenBank/DDBJ databases">
        <authorList>
            <person name="Muema E."/>
        </authorList>
    </citation>
    <scope>NUCLEOTIDE SEQUENCE [LARGE SCALE GENOMIC DNA]</scope>
    <source>
        <strain evidence="6">1330</strain>
    </source>
</reference>
<name>A0ABU8K7F6_9HYPH</name>
<dbReference type="Gene3D" id="1.10.530.10">
    <property type="match status" value="1"/>
</dbReference>
<dbReference type="RefSeq" id="WP_337091873.1">
    <property type="nucleotide sequence ID" value="NZ_JAPYKO010000002.1"/>
</dbReference>